<dbReference type="InterPro" id="IPR003661">
    <property type="entry name" value="HisK_dim/P_dom"/>
</dbReference>
<dbReference type="Gene3D" id="1.10.287.130">
    <property type="match status" value="1"/>
</dbReference>
<evidence type="ECO:0000256" key="4">
    <source>
        <dbReference type="ARBA" id="ARBA00022553"/>
    </source>
</evidence>
<dbReference type="SUPFAM" id="SSF55874">
    <property type="entry name" value="ATPase domain of HSP90 chaperone/DNA topoisomerase II/histidine kinase"/>
    <property type="match status" value="1"/>
</dbReference>
<dbReference type="PRINTS" id="PR00344">
    <property type="entry name" value="BCTRLSENSOR"/>
</dbReference>
<evidence type="ECO:0000256" key="7">
    <source>
        <dbReference type="ARBA" id="ARBA00023012"/>
    </source>
</evidence>
<dbReference type="Gene3D" id="3.30.450.40">
    <property type="match status" value="1"/>
</dbReference>
<evidence type="ECO:0000256" key="2">
    <source>
        <dbReference type="ARBA" id="ARBA00004236"/>
    </source>
</evidence>
<dbReference type="RefSeq" id="WP_167994850.1">
    <property type="nucleotide sequence ID" value="NZ_JAATJL010000001.1"/>
</dbReference>
<dbReference type="InterPro" id="IPR004358">
    <property type="entry name" value="Sig_transdc_His_kin-like_C"/>
</dbReference>
<feature type="domain" description="Histidine kinase" evidence="9">
    <location>
        <begin position="332"/>
        <end position="552"/>
    </location>
</feature>
<evidence type="ECO:0000256" key="6">
    <source>
        <dbReference type="ARBA" id="ARBA00022777"/>
    </source>
</evidence>
<sequence length="552" mass="58390">MGEIGEFTGAGTVLAVDSDVVVLGQVADALRAAGYAVIAHSDVAPGMEAAHQGKADVAVVGASVALEYLGTIAKEADHLLPRNIPVVLTAATAGQVTSHPELAMRSSDYVLLPLDPDELVHRVVTAVHRNGLREERRNESAFLRERIRRISDAIRHTNSPSEMIDLSLAGIGEALSADEVMLHIFDDRRISCDSGAWRSGEGAVTPAGVGELIDELRELGTDLWRTSGSVAVIDGESEDVPARLHLLRAASADFTQSGLLLPIGEGSSAFGVLWIVADRGRRKWSSAEISLLTHLLGNLAHGVIQGQLILGQQQVLDRLHELDSAKDAFVATVHHELRTPLSSILGYVELLQDGDGGDLPPSALKMLKIIERNGQRLGSLVENVLALSVLDAGTELAPAPVDLVDLVESIVTDLLPLASAKGVSVSLAPTDSKQLVSGVRELLERAFVNVLSNAVKFTPDGGSVTIRFRPDNNDDGAVRVEFEDTGMGIPADELPQLLTRFYRASNSVAAEIPGTGLGLSIAAQAVERHGGTLGVQSQLGKGTTVTIELPRS</sequence>
<dbReference type="PANTHER" id="PTHR43711">
    <property type="entry name" value="TWO-COMPONENT HISTIDINE KINASE"/>
    <property type="match status" value="1"/>
</dbReference>
<comment type="subcellular location">
    <subcellularLocation>
        <location evidence="2">Cell membrane</location>
    </subcellularLocation>
</comment>
<reference evidence="11 12" key="1">
    <citation type="submission" date="2020-03" db="EMBL/GenBank/DDBJ databases">
        <title>Sequencing the genomes of 1000 actinobacteria strains.</title>
        <authorList>
            <person name="Klenk H.-P."/>
        </authorList>
    </citation>
    <scope>NUCLEOTIDE SEQUENCE [LARGE SCALE GENOMIC DNA]</scope>
    <source>
        <strain evidence="11 12">DSM 16403</strain>
    </source>
</reference>
<dbReference type="Pfam" id="PF02518">
    <property type="entry name" value="HATPase_c"/>
    <property type="match status" value="1"/>
</dbReference>
<keyword evidence="12" id="KW-1185">Reference proteome</keyword>
<dbReference type="SMART" id="SM00388">
    <property type="entry name" value="HisKA"/>
    <property type="match status" value="1"/>
</dbReference>
<dbReference type="EMBL" id="JAATJL010000001">
    <property type="protein sequence ID" value="NJC23604.1"/>
    <property type="molecule type" value="Genomic_DNA"/>
</dbReference>
<dbReference type="SUPFAM" id="SSF52172">
    <property type="entry name" value="CheY-like"/>
    <property type="match status" value="1"/>
</dbReference>
<comment type="caution">
    <text evidence="8">Lacks conserved residue(s) required for the propagation of feature annotation.</text>
</comment>
<keyword evidence="5" id="KW-0808">Transferase</keyword>
<dbReference type="InterPro" id="IPR001789">
    <property type="entry name" value="Sig_transdc_resp-reg_receiver"/>
</dbReference>
<dbReference type="InterPro" id="IPR003018">
    <property type="entry name" value="GAF"/>
</dbReference>
<organism evidence="11 12">
    <name type="scientific">Arthrobacter pigmenti</name>
    <dbReference type="NCBI Taxonomy" id="271432"/>
    <lineage>
        <taxon>Bacteria</taxon>
        <taxon>Bacillati</taxon>
        <taxon>Actinomycetota</taxon>
        <taxon>Actinomycetes</taxon>
        <taxon>Micrococcales</taxon>
        <taxon>Micrococcaceae</taxon>
        <taxon>Arthrobacter</taxon>
    </lineage>
</organism>
<accession>A0A846RSZ2</accession>
<dbReference type="SMART" id="SM00387">
    <property type="entry name" value="HATPase_c"/>
    <property type="match status" value="1"/>
</dbReference>
<dbReference type="SUPFAM" id="SSF47384">
    <property type="entry name" value="Homodimeric domain of signal transducing histidine kinase"/>
    <property type="match status" value="1"/>
</dbReference>
<dbReference type="PROSITE" id="PS50109">
    <property type="entry name" value="HIS_KIN"/>
    <property type="match status" value="1"/>
</dbReference>
<keyword evidence="7" id="KW-0902">Two-component regulatory system</keyword>
<protein>
    <recommendedName>
        <fullName evidence="3">histidine kinase</fullName>
        <ecNumber evidence="3">2.7.13.3</ecNumber>
    </recommendedName>
</protein>
<dbReference type="AlphaFoldDB" id="A0A846RSZ2"/>
<dbReference type="CDD" id="cd00075">
    <property type="entry name" value="HATPase"/>
    <property type="match status" value="1"/>
</dbReference>
<dbReference type="InterPro" id="IPR036097">
    <property type="entry name" value="HisK_dim/P_sf"/>
</dbReference>
<dbReference type="SUPFAM" id="SSF55781">
    <property type="entry name" value="GAF domain-like"/>
    <property type="match status" value="1"/>
</dbReference>
<keyword evidence="6 11" id="KW-0418">Kinase</keyword>
<gene>
    <name evidence="11" type="ORF">BJ994_002680</name>
</gene>
<evidence type="ECO:0000259" key="9">
    <source>
        <dbReference type="PROSITE" id="PS50109"/>
    </source>
</evidence>
<dbReference type="GO" id="GO:0005886">
    <property type="term" value="C:plasma membrane"/>
    <property type="evidence" value="ECO:0007669"/>
    <property type="project" value="UniProtKB-SubCell"/>
</dbReference>
<evidence type="ECO:0000313" key="11">
    <source>
        <dbReference type="EMBL" id="NJC23604.1"/>
    </source>
</evidence>
<dbReference type="InterPro" id="IPR050736">
    <property type="entry name" value="Sensor_HK_Regulatory"/>
</dbReference>
<comment type="caution">
    <text evidence="11">The sequence shown here is derived from an EMBL/GenBank/DDBJ whole genome shotgun (WGS) entry which is preliminary data.</text>
</comment>
<comment type="catalytic activity">
    <reaction evidence="1">
        <text>ATP + protein L-histidine = ADP + protein N-phospho-L-histidine.</text>
        <dbReference type="EC" id="2.7.13.3"/>
    </reaction>
</comment>
<dbReference type="Pfam" id="PF00512">
    <property type="entry name" value="HisKA"/>
    <property type="match status" value="1"/>
</dbReference>
<evidence type="ECO:0000256" key="3">
    <source>
        <dbReference type="ARBA" id="ARBA00012438"/>
    </source>
</evidence>
<evidence type="ECO:0000256" key="5">
    <source>
        <dbReference type="ARBA" id="ARBA00022679"/>
    </source>
</evidence>
<dbReference type="Gene3D" id="3.40.50.2300">
    <property type="match status" value="1"/>
</dbReference>
<evidence type="ECO:0000259" key="10">
    <source>
        <dbReference type="PROSITE" id="PS50110"/>
    </source>
</evidence>
<dbReference type="Gene3D" id="3.30.565.10">
    <property type="entry name" value="Histidine kinase-like ATPase, C-terminal domain"/>
    <property type="match status" value="1"/>
</dbReference>
<dbReference type="EC" id="2.7.13.3" evidence="3"/>
<feature type="domain" description="Response regulatory" evidence="10">
    <location>
        <begin position="12"/>
        <end position="127"/>
    </location>
</feature>
<dbReference type="InterPro" id="IPR029016">
    <property type="entry name" value="GAF-like_dom_sf"/>
</dbReference>
<dbReference type="InterPro" id="IPR005467">
    <property type="entry name" value="His_kinase_dom"/>
</dbReference>
<keyword evidence="4" id="KW-0597">Phosphoprotein</keyword>
<dbReference type="GO" id="GO:0000155">
    <property type="term" value="F:phosphorelay sensor kinase activity"/>
    <property type="evidence" value="ECO:0007669"/>
    <property type="project" value="InterPro"/>
</dbReference>
<dbReference type="CDD" id="cd00082">
    <property type="entry name" value="HisKA"/>
    <property type="match status" value="1"/>
</dbReference>
<dbReference type="PROSITE" id="PS50110">
    <property type="entry name" value="RESPONSE_REGULATORY"/>
    <property type="match status" value="1"/>
</dbReference>
<dbReference type="InterPro" id="IPR036890">
    <property type="entry name" value="HATPase_C_sf"/>
</dbReference>
<name>A0A846RSZ2_9MICC</name>
<evidence type="ECO:0000256" key="1">
    <source>
        <dbReference type="ARBA" id="ARBA00000085"/>
    </source>
</evidence>
<dbReference type="PANTHER" id="PTHR43711:SF31">
    <property type="entry name" value="HISTIDINE KINASE"/>
    <property type="match status" value="1"/>
</dbReference>
<dbReference type="SMART" id="SM00065">
    <property type="entry name" value="GAF"/>
    <property type="match status" value="1"/>
</dbReference>
<dbReference type="InterPro" id="IPR003594">
    <property type="entry name" value="HATPase_dom"/>
</dbReference>
<proteinExistence type="predicted"/>
<evidence type="ECO:0000256" key="8">
    <source>
        <dbReference type="PROSITE-ProRule" id="PRU00169"/>
    </source>
</evidence>
<dbReference type="Proteomes" id="UP000547458">
    <property type="component" value="Unassembled WGS sequence"/>
</dbReference>
<dbReference type="FunFam" id="3.30.565.10:FF:000006">
    <property type="entry name" value="Sensor histidine kinase WalK"/>
    <property type="match status" value="1"/>
</dbReference>
<evidence type="ECO:0000313" key="12">
    <source>
        <dbReference type="Proteomes" id="UP000547458"/>
    </source>
</evidence>
<dbReference type="InterPro" id="IPR011006">
    <property type="entry name" value="CheY-like_superfamily"/>
</dbReference>